<evidence type="ECO:0000256" key="5">
    <source>
        <dbReference type="ARBA" id="ARBA00022989"/>
    </source>
</evidence>
<evidence type="ECO:0000256" key="3">
    <source>
        <dbReference type="ARBA" id="ARBA00022475"/>
    </source>
</evidence>
<dbReference type="Proteomes" id="UP001595817">
    <property type="component" value="Unassembled WGS sequence"/>
</dbReference>
<sequence>MTLTLTWEALNIIGTLAFAISGALVAMEEDYDILGVFVLGVVTAFGGGLIRNLLIGIPLEIIWNQEVLFGVAVLAISIVFILPSKWIRKWQMWVILFDAIGLGAFAIQGANYAVSIQAPFVAVIIAATLTGTGGGMLRDLLAGRKPMIFQKEIYALWAILGGLVIGLNLIEGPYTIFILLPVIVILRMLSVYFNWNLPREFKWNDK</sequence>
<proteinExistence type="inferred from homology"/>
<evidence type="ECO:0000256" key="4">
    <source>
        <dbReference type="ARBA" id="ARBA00022692"/>
    </source>
</evidence>
<dbReference type="EMBL" id="JBHSEC010000012">
    <property type="protein sequence ID" value="MFC4410243.1"/>
    <property type="molecule type" value="Genomic_DNA"/>
</dbReference>
<evidence type="ECO:0000256" key="6">
    <source>
        <dbReference type="ARBA" id="ARBA00023136"/>
    </source>
</evidence>
<dbReference type="InterPro" id="IPR005115">
    <property type="entry name" value="Gly_transporter"/>
</dbReference>
<reference evidence="10" key="1">
    <citation type="journal article" date="2019" name="Int. J. Syst. Evol. Microbiol.">
        <title>The Global Catalogue of Microorganisms (GCM) 10K type strain sequencing project: providing services to taxonomists for standard genome sequencing and annotation.</title>
        <authorList>
            <consortium name="The Broad Institute Genomics Platform"/>
            <consortium name="The Broad Institute Genome Sequencing Center for Infectious Disease"/>
            <person name="Wu L."/>
            <person name="Ma J."/>
        </authorList>
    </citation>
    <scope>NUCLEOTIDE SEQUENCE [LARGE SCALE GENOMIC DNA]</scope>
    <source>
        <strain evidence="10">CCUG 59778</strain>
    </source>
</reference>
<dbReference type="Pfam" id="PF03458">
    <property type="entry name" value="Gly_transporter"/>
    <property type="match status" value="2"/>
</dbReference>
<keyword evidence="3" id="KW-1003">Cell membrane</keyword>
<feature type="transmembrane region" description="Helical" evidence="7">
    <location>
        <begin position="176"/>
        <end position="197"/>
    </location>
</feature>
<evidence type="ECO:0000256" key="2">
    <source>
        <dbReference type="ARBA" id="ARBA00008193"/>
    </source>
</evidence>
<evidence type="ECO:0000256" key="1">
    <source>
        <dbReference type="ARBA" id="ARBA00004651"/>
    </source>
</evidence>
<protein>
    <submittedName>
        <fullName evidence="9">Trimeric intracellular cation channel family protein</fullName>
    </submittedName>
</protein>
<evidence type="ECO:0000256" key="7">
    <source>
        <dbReference type="SAM" id="Phobius"/>
    </source>
</evidence>
<evidence type="ECO:0000313" key="10">
    <source>
        <dbReference type="Proteomes" id="UP001595817"/>
    </source>
</evidence>
<feature type="transmembrane region" description="Helical" evidence="7">
    <location>
        <begin position="120"/>
        <end position="141"/>
    </location>
</feature>
<feature type="transmembrane region" description="Helical" evidence="7">
    <location>
        <begin position="153"/>
        <end position="170"/>
    </location>
</feature>
<comment type="similarity">
    <text evidence="2">Belongs to the UPF0126 family.</text>
</comment>
<keyword evidence="6 7" id="KW-0472">Membrane</keyword>
<keyword evidence="5 7" id="KW-1133">Transmembrane helix</keyword>
<dbReference type="RefSeq" id="WP_378153865.1">
    <property type="nucleotide sequence ID" value="NZ_JBHSEC010000012.1"/>
</dbReference>
<keyword evidence="10" id="KW-1185">Reference proteome</keyword>
<feature type="domain" description="Glycine transporter" evidence="8">
    <location>
        <begin position="9"/>
        <end position="82"/>
    </location>
</feature>
<name>A0ABV8X2S7_9LACT</name>
<dbReference type="PANTHER" id="PTHR30506">
    <property type="entry name" value="INNER MEMBRANE PROTEIN"/>
    <property type="match status" value="1"/>
</dbReference>
<gene>
    <name evidence="9" type="ORF">ACFOZY_07310</name>
</gene>
<evidence type="ECO:0000259" key="8">
    <source>
        <dbReference type="Pfam" id="PF03458"/>
    </source>
</evidence>
<dbReference type="PANTHER" id="PTHR30506:SF3">
    <property type="entry name" value="UPF0126 INNER MEMBRANE PROTEIN YADS-RELATED"/>
    <property type="match status" value="1"/>
</dbReference>
<comment type="subcellular location">
    <subcellularLocation>
        <location evidence="1">Cell membrane</location>
        <topology evidence="1">Multi-pass membrane protein</topology>
    </subcellularLocation>
</comment>
<feature type="transmembrane region" description="Helical" evidence="7">
    <location>
        <begin position="94"/>
        <end position="114"/>
    </location>
</feature>
<feature type="transmembrane region" description="Helical" evidence="7">
    <location>
        <begin position="6"/>
        <end position="26"/>
    </location>
</feature>
<feature type="transmembrane region" description="Helical" evidence="7">
    <location>
        <begin position="61"/>
        <end position="82"/>
    </location>
</feature>
<feature type="domain" description="Glycine transporter" evidence="8">
    <location>
        <begin position="96"/>
        <end position="165"/>
    </location>
</feature>
<comment type="caution">
    <text evidence="9">The sequence shown here is derived from an EMBL/GenBank/DDBJ whole genome shotgun (WGS) entry which is preliminary data.</text>
</comment>
<organism evidence="9 10">
    <name type="scientific">Chungangia koreensis</name>
    <dbReference type="NCBI Taxonomy" id="752657"/>
    <lineage>
        <taxon>Bacteria</taxon>
        <taxon>Bacillati</taxon>
        <taxon>Bacillota</taxon>
        <taxon>Bacilli</taxon>
        <taxon>Lactobacillales</taxon>
        <taxon>Chungangia</taxon>
    </lineage>
</organism>
<keyword evidence="4 7" id="KW-0812">Transmembrane</keyword>
<accession>A0ABV8X2S7</accession>
<evidence type="ECO:0000313" key="9">
    <source>
        <dbReference type="EMBL" id="MFC4410243.1"/>
    </source>
</evidence>
<feature type="transmembrane region" description="Helical" evidence="7">
    <location>
        <begin position="33"/>
        <end position="55"/>
    </location>
</feature>